<gene>
    <name evidence="1" type="ORF">ACFSSB_07565</name>
</gene>
<dbReference type="PANTHER" id="PTHR36195:SF4">
    <property type="entry name" value="DOMAIN PROTEIN, PUTATIVE (AFU_ORTHOLOGUE AFUA_5G01990)-RELATED"/>
    <property type="match status" value="1"/>
</dbReference>
<protein>
    <recommendedName>
        <fullName evidence="3">Catalase</fullName>
    </recommendedName>
</protein>
<evidence type="ECO:0000313" key="2">
    <source>
        <dbReference type="Proteomes" id="UP001597467"/>
    </source>
</evidence>
<accession>A0ABW5JZK0</accession>
<keyword evidence="2" id="KW-1185">Reference proteome</keyword>
<name>A0ABW5JZK0_9FLAO</name>
<dbReference type="EMBL" id="JBHULM010000011">
    <property type="protein sequence ID" value="MFD2542171.1"/>
    <property type="molecule type" value="Genomic_DNA"/>
</dbReference>
<organism evidence="1 2">
    <name type="scientific">Lacinutrix gracilariae</name>
    <dbReference type="NCBI Taxonomy" id="1747198"/>
    <lineage>
        <taxon>Bacteria</taxon>
        <taxon>Pseudomonadati</taxon>
        <taxon>Bacteroidota</taxon>
        <taxon>Flavobacteriia</taxon>
        <taxon>Flavobacteriales</taxon>
        <taxon>Flavobacteriaceae</taxon>
        <taxon>Lacinutrix</taxon>
    </lineage>
</organism>
<dbReference type="Proteomes" id="UP001597467">
    <property type="component" value="Unassembled WGS sequence"/>
</dbReference>
<dbReference type="RefSeq" id="WP_379902726.1">
    <property type="nucleotide sequence ID" value="NZ_JBHULM010000011.1"/>
</dbReference>
<evidence type="ECO:0008006" key="3">
    <source>
        <dbReference type="Google" id="ProtNLM"/>
    </source>
</evidence>
<dbReference type="SUPFAM" id="SSF56634">
    <property type="entry name" value="Heme-dependent catalase-like"/>
    <property type="match status" value="1"/>
</dbReference>
<comment type="caution">
    <text evidence="1">The sequence shown here is derived from an EMBL/GenBank/DDBJ whole genome shotgun (WGS) entry which is preliminary data.</text>
</comment>
<dbReference type="InterPro" id="IPR023393">
    <property type="entry name" value="START-like_dom_sf"/>
</dbReference>
<evidence type="ECO:0000313" key="1">
    <source>
        <dbReference type="EMBL" id="MFD2542171.1"/>
    </source>
</evidence>
<proteinExistence type="predicted"/>
<dbReference type="Gene3D" id="2.40.180.10">
    <property type="entry name" value="Catalase core domain"/>
    <property type="match status" value="1"/>
</dbReference>
<sequence>MTKLPTNHLKLGQEYIAADEDAIINEMIQEMQAQMDKLYADKKMLRQIHTKMHGCVKAKFIIEPNLDAKYKVGVFKEPKTYASWVRFSNSQTQPKADKKKDIRGIAIKLMGVPGEKILNDKRHETTHDFLLMSSETFFSKNIKEFRGTLKASISKSKLKLAVYFLNPKHWSILKRLMKTFVKCNNPLSIPYWSTQPYRFGQKNKAVKYFLKPSANNKYINENIKEPDYLKINMAQTLNNHAAKFDFYVQFQTDVTSMPIENPTVPWTSEFVKLATLEIVPQQFDTNQQIKFGEDLSFNSWHALPEHRPLGSFNRARKRVYEYMSAYRHNKNDILEAEPKEDPSFFKDTYKHKAHTIPQEIPKKKILKRAAHVLVNCSKPIAFNFISSNNELPNWLKKHATIPAVINTEVIKGPYNQIGAKRKVFFDHKQSTIEELISYNPYANYAYKITEFNNSIKHFSKVAYGQLWFDTIDDKTRITWEYSFTYKNIFARIILSIILTVVFKKFMQLSLKHAKEYIENGD</sequence>
<dbReference type="InterPro" id="IPR020835">
    <property type="entry name" value="Catalase_sf"/>
</dbReference>
<dbReference type="SUPFAM" id="SSF55961">
    <property type="entry name" value="Bet v1-like"/>
    <property type="match status" value="1"/>
</dbReference>
<reference evidence="2" key="1">
    <citation type="journal article" date="2019" name="Int. J. Syst. Evol. Microbiol.">
        <title>The Global Catalogue of Microorganisms (GCM) 10K type strain sequencing project: providing services to taxonomists for standard genome sequencing and annotation.</title>
        <authorList>
            <consortium name="The Broad Institute Genomics Platform"/>
            <consortium name="The Broad Institute Genome Sequencing Center for Infectious Disease"/>
            <person name="Wu L."/>
            <person name="Ma J."/>
        </authorList>
    </citation>
    <scope>NUCLEOTIDE SEQUENCE [LARGE SCALE GENOMIC DNA]</scope>
    <source>
        <strain evidence="2">KCTC 42808</strain>
    </source>
</reference>
<dbReference type="Gene3D" id="3.30.530.20">
    <property type="match status" value="1"/>
</dbReference>
<dbReference type="CDD" id="cd08152">
    <property type="entry name" value="y4iL_like"/>
    <property type="match status" value="1"/>
</dbReference>
<dbReference type="PANTHER" id="PTHR36195">
    <property type="entry name" value="DOMAIN PROTEIN, PUTATIVE (AFU_ORTHOLOGUE AFUA_5G01990)-RELATED-RELATED"/>
    <property type="match status" value="1"/>
</dbReference>